<dbReference type="GO" id="GO:0008932">
    <property type="term" value="F:lytic endotransglycosylase activity"/>
    <property type="evidence" value="ECO:0007669"/>
    <property type="project" value="TreeGrafter"/>
</dbReference>
<sequence length="263" mass="27515">MKRKTRTSARVLRWKAANPLGGGAVGGSSGSMDLVQQDLPLKESTAGLKVITVILAVMLLHVLFIGGIALYNLLGVGEKGVRPESRGRKGTVSAALSGPRPDGGAGSEAKPSFAGATPVRGSAAHGKNDPLRLSNSEDPERKKGSKKRLRRTSSDGQMRPSSSFEPAPVTDPTGRTRGGASPPAELRSSSTPVGPSTESPPRVYHVVQGDSLWRIARRFHVGLADLMALNGLTASSKLQIGQEIRIPPAKTNSPRRIVGARGG</sequence>
<dbReference type="PANTHER" id="PTHR33734:SF22">
    <property type="entry name" value="MEMBRANE-BOUND LYTIC MUREIN TRANSGLYCOSYLASE D"/>
    <property type="match status" value="1"/>
</dbReference>
<keyword evidence="5" id="KW-1185">Reference proteome</keyword>
<evidence type="ECO:0000313" key="4">
    <source>
        <dbReference type="EMBL" id="VVM05762.1"/>
    </source>
</evidence>
<dbReference type="SUPFAM" id="SSF54106">
    <property type="entry name" value="LysM domain"/>
    <property type="match status" value="1"/>
</dbReference>
<name>A0A5E6MD76_9BACT</name>
<dbReference type="InterPro" id="IPR018392">
    <property type="entry name" value="LysM"/>
</dbReference>
<comment type="caution">
    <text evidence="4">The sequence shown here is derived from an EMBL/GenBank/DDBJ whole genome shotgun (WGS) entry which is preliminary data.</text>
</comment>
<dbReference type="Pfam" id="PF01476">
    <property type="entry name" value="LysM"/>
    <property type="match status" value="1"/>
</dbReference>
<dbReference type="PANTHER" id="PTHR33734">
    <property type="entry name" value="LYSM DOMAIN-CONTAINING GPI-ANCHORED PROTEIN 2"/>
    <property type="match status" value="1"/>
</dbReference>
<dbReference type="CDD" id="cd00118">
    <property type="entry name" value="LysM"/>
    <property type="match status" value="1"/>
</dbReference>
<protein>
    <recommendedName>
        <fullName evidence="3">LysM domain-containing protein</fullName>
    </recommendedName>
</protein>
<dbReference type="SMART" id="SM00257">
    <property type="entry name" value="LysM"/>
    <property type="match status" value="1"/>
</dbReference>
<feature type="compositionally biased region" description="Polar residues" evidence="1">
    <location>
        <begin position="187"/>
        <end position="199"/>
    </location>
</feature>
<gene>
    <name evidence="4" type="ORF">MAMC_00773</name>
</gene>
<accession>A0A5E6MD76</accession>
<evidence type="ECO:0000256" key="1">
    <source>
        <dbReference type="SAM" id="MobiDB-lite"/>
    </source>
</evidence>
<evidence type="ECO:0000313" key="5">
    <source>
        <dbReference type="Proteomes" id="UP000381693"/>
    </source>
</evidence>
<dbReference type="AlphaFoldDB" id="A0A5E6MD76"/>
<feature type="domain" description="LysM" evidence="3">
    <location>
        <begin position="202"/>
        <end position="246"/>
    </location>
</feature>
<dbReference type="Gene3D" id="3.10.350.10">
    <property type="entry name" value="LysM domain"/>
    <property type="match status" value="1"/>
</dbReference>
<dbReference type="Proteomes" id="UP000381693">
    <property type="component" value="Unassembled WGS sequence"/>
</dbReference>
<feature type="region of interest" description="Disordered" evidence="1">
    <location>
        <begin position="80"/>
        <end position="202"/>
    </location>
</feature>
<keyword evidence="2" id="KW-0812">Transmembrane</keyword>
<dbReference type="RefSeq" id="WP_246189524.1">
    <property type="nucleotide sequence ID" value="NZ_CABFUZ020000097.1"/>
</dbReference>
<keyword evidence="2" id="KW-1133">Transmembrane helix</keyword>
<evidence type="ECO:0000256" key="2">
    <source>
        <dbReference type="SAM" id="Phobius"/>
    </source>
</evidence>
<keyword evidence="2" id="KW-0472">Membrane</keyword>
<proteinExistence type="predicted"/>
<organism evidence="4 5">
    <name type="scientific">Methylacidimicrobium cyclopophantes</name>
    <dbReference type="NCBI Taxonomy" id="1041766"/>
    <lineage>
        <taxon>Bacteria</taxon>
        <taxon>Pseudomonadati</taxon>
        <taxon>Verrucomicrobiota</taxon>
        <taxon>Methylacidimicrobium</taxon>
    </lineage>
</organism>
<feature type="compositionally biased region" description="Polar residues" evidence="1">
    <location>
        <begin position="154"/>
        <end position="164"/>
    </location>
</feature>
<dbReference type="PROSITE" id="PS51782">
    <property type="entry name" value="LYSM"/>
    <property type="match status" value="1"/>
</dbReference>
<dbReference type="InterPro" id="IPR036779">
    <property type="entry name" value="LysM_dom_sf"/>
</dbReference>
<feature type="transmembrane region" description="Helical" evidence="2">
    <location>
        <begin position="50"/>
        <end position="74"/>
    </location>
</feature>
<reference evidence="4" key="1">
    <citation type="submission" date="2019-09" db="EMBL/GenBank/DDBJ databases">
        <authorList>
            <person name="Cremers G."/>
        </authorList>
    </citation>
    <scope>NUCLEOTIDE SEQUENCE [LARGE SCALE GENOMIC DNA]</scope>
    <source>
        <strain evidence="4">3B</strain>
    </source>
</reference>
<dbReference type="EMBL" id="CABFUZ020000097">
    <property type="protein sequence ID" value="VVM05762.1"/>
    <property type="molecule type" value="Genomic_DNA"/>
</dbReference>
<evidence type="ECO:0000259" key="3">
    <source>
        <dbReference type="PROSITE" id="PS51782"/>
    </source>
</evidence>